<gene>
    <name evidence="2" type="ORF">POBO1169_LOCUS15234</name>
</gene>
<proteinExistence type="predicted"/>
<protein>
    <submittedName>
        <fullName evidence="2">Uncharacterized protein</fullName>
    </submittedName>
</protein>
<feature type="signal peptide" evidence="1">
    <location>
        <begin position="1"/>
        <end position="20"/>
    </location>
</feature>
<evidence type="ECO:0000256" key="1">
    <source>
        <dbReference type="SAM" id="SignalP"/>
    </source>
</evidence>
<sequence>MKTIALLVLCSSHLLCTCSATEEYVPEDAKNDVRHYQEQYAEYLQKMTFGSLIDVDTIGGPPLDGGRKDPRFPQFKKISDDLMAQVGKVYAAELEARYLSPPRNSSMYPKVPESTSATYFDIFDYAVHKVAMLLIDCGRTRTEYFKRIGRRAYELARAQCLEYDPSHDSEDLRGMRHALDQLLEQLQSLGLVKGHGSVWPKGTYKRWEEEGMATFELWLDEPIAWGSSVRIHEEEGIASTLMARIVEQHFSAYLVEASMDKFSPKDQKDNSRVSIKWKLESLM</sequence>
<reference evidence="2" key="1">
    <citation type="submission" date="2021-01" db="EMBL/GenBank/DDBJ databases">
        <authorList>
            <person name="Corre E."/>
            <person name="Pelletier E."/>
            <person name="Niang G."/>
            <person name="Scheremetjew M."/>
            <person name="Finn R."/>
            <person name="Kale V."/>
            <person name="Holt S."/>
            <person name="Cochrane G."/>
            <person name="Meng A."/>
            <person name="Brown T."/>
            <person name="Cohen L."/>
        </authorList>
    </citation>
    <scope>NUCLEOTIDE SEQUENCE</scope>
    <source>
        <strain evidence="2">CCMP722</strain>
    </source>
</reference>
<name>A0A7S0RLJ9_9CHLO</name>
<accession>A0A7S0RLJ9</accession>
<dbReference type="EMBL" id="HBFA01030227">
    <property type="protein sequence ID" value="CAD8680912.1"/>
    <property type="molecule type" value="Transcribed_RNA"/>
</dbReference>
<dbReference type="AlphaFoldDB" id="A0A7S0RLJ9"/>
<organism evidence="2">
    <name type="scientific">Pyramimonas obovata</name>
    <dbReference type="NCBI Taxonomy" id="1411642"/>
    <lineage>
        <taxon>Eukaryota</taxon>
        <taxon>Viridiplantae</taxon>
        <taxon>Chlorophyta</taxon>
        <taxon>Pyramimonadophyceae</taxon>
        <taxon>Pyramimonadales</taxon>
        <taxon>Pyramimonadaceae</taxon>
        <taxon>Pyramimonas</taxon>
        <taxon>Pyramimonas incertae sedis</taxon>
    </lineage>
</organism>
<keyword evidence="1" id="KW-0732">Signal</keyword>
<feature type="chain" id="PRO_5030638498" evidence="1">
    <location>
        <begin position="21"/>
        <end position="283"/>
    </location>
</feature>
<evidence type="ECO:0000313" key="2">
    <source>
        <dbReference type="EMBL" id="CAD8680912.1"/>
    </source>
</evidence>